<feature type="region of interest" description="Disordered" evidence="1">
    <location>
        <begin position="152"/>
        <end position="197"/>
    </location>
</feature>
<dbReference type="Proteomes" id="UP001175261">
    <property type="component" value="Unassembled WGS sequence"/>
</dbReference>
<feature type="compositionally biased region" description="Basic and acidic residues" evidence="1">
    <location>
        <begin position="177"/>
        <end position="196"/>
    </location>
</feature>
<feature type="region of interest" description="Disordered" evidence="1">
    <location>
        <begin position="224"/>
        <end position="600"/>
    </location>
</feature>
<feature type="compositionally biased region" description="Polar residues" evidence="1">
    <location>
        <begin position="436"/>
        <end position="454"/>
    </location>
</feature>
<feature type="compositionally biased region" description="Polar residues" evidence="1">
    <location>
        <begin position="229"/>
        <end position="239"/>
    </location>
</feature>
<keyword evidence="3" id="KW-1185">Reference proteome</keyword>
<name>A0AA39GCM1_SARSR</name>
<feature type="region of interest" description="Disordered" evidence="1">
    <location>
        <begin position="1"/>
        <end position="111"/>
    </location>
</feature>
<evidence type="ECO:0000313" key="3">
    <source>
        <dbReference type="Proteomes" id="UP001175261"/>
    </source>
</evidence>
<feature type="compositionally biased region" description="Polar residues" evidence="1">
    <location>
        <begin position="470"/>
        <end position="482"/>
    </location>
</feature>
<sequence>MASNPFRKSRPEDRILALDSLDTSPAPTPPPPVSFKTQLSPPPPPRSESPLPSAISTSESREKRRRSNVVKKVRVLSPPQSPDDGEGGPWPFNVPGATVHEPQPQHRHEPFRHTHQDYAGVEEYAFPSVEDFERRGDVRTGDAIVQDVLQQQTEQLPLVPDPQHAPSGPPPNPFNKTLHDLENAKQREEELHHQEELEGAALRAGNLAKGSLDVDAFRRLLMTGKPQDGTASPLPSRSQIVEDLAGEVPDGLSSASSASESSSAANSPPVRPLENGALGRSGLAVEVTREDLNDAGEKKSRGHDNSGEESESSVSVQIGTRGKKPPPPPPRHSRSTKTPETSGMAGERDVHRPIPVAPAATEGDAESLFDRDAAGKVPAPEVPSHEDQASPPGVPATVSTPKKPVPAPPPRRGHARTDTKSSPAALSPGKEEDTPPRSSMESHTSASRVEQATLGSKPVPAPPPPRRLQGNRSGSSSYTQGPASPGWEADTGHEEGESPSSKGAAPPPPPPPARHGSTRRPQSIHGDPKRGQESGGKAQHQRLGAPAPPPPRQRGSSKGSVDGLAATAVAAQHMQQQQQQQQEAPPAEGEVTGKGGDILADLEALQREVDAMRGKLG</sequence>
<evidence type="ECO:0000313" key="2">
    <source>
        <dbReference type="EMBL" id="KAK0384566.1"/>
    </source>
</evidence>
<feature type="compositionally biased region" description="Low complexity" evidence="1">
    <location>
        <begin position="253"/>
        <end position="267"/>
    </location>
</feature>
<evidence type="ECO:0000256" key="1">
    <source>
        <dbReference type="SAM" id="MobiDB-lite"/>
    </source>
</evidence>
<dbReference type="EMBL" id="JAPDFR010000008">
    <property type="protein sequence ID" value="KAK0384566.1"/>
    <property type="molecule type" value="Genomic_DNA"/>
</dbReference>
<gene>
    <name evidence="2" type="ORF">NLU13_8652</name>
</gene>
<organism evidence="2 3">
    <name type="scientific">Sarocladium strictum</name>
    <name type="common">Black bundle disease fungus</name>
    <name type="synonym">Acremonium strictum</name>
    <dbReference type="NCBI Taxonomy" id="5046"/>
    <lineage>
        <taxon>Eukaryota</taxon>
        <taxon>Fungi</taxon>
        <taxon>Dikarya</taxon>
        <taxon>Ascomycota</taxon>
        <taxon>Pezizomycotina</taxon>
        <taxon>Sordariomycetes</taxon>
        <taxon>Hypocreomycetidae</taxon>
        <taxon>Hypocreales</taxon>
        <taxon>Sarocladiaceae</taxon>
        <taxon>Sarocladium</taxon>
    </lineage>
</organism>
<feature type="compositionally biased region" description="Basic and acidic residues" evidence="1">
    <location>
        <begin position="287"/>
        <end position="306"/>
    </location>
</feature>
<protein>
    <submittedName>
        <fullName evidence="2">Uncharacterized protein</fullName>
    </submittedName>
</protein>
<accession>A0AA39GCM1</accession>
<feature type="compositionally biased region" description="Basic residues" evidence="1">
    <location>
        <begin position="63"/>
        <end position="74"/>
    </location>
</feature>
<proteinExistence type="predicted"/>
<dbReference type="AlphaFoldDB" id="A0AA39GCM1"/>
<feature type="compositionally biased region" description="Low complexity" evidence="1">
    <location>
        <begin position="565"/>
        <end position="584"/>
    </location>
</feature>
<comment type="caution">
    <text evidence="2">The sequence shown here is derived from an EMBL/GenBank/DDBJ whole genome shotgun (WGS) entry which is preliminary data.</text>
</comment>
<reference evidence="2" key="1">
    <citation type="submission" date="2022-10" db="EMBL/GenBank/DDBJ databases">
        <title>Determination and structural analysis of whole genome sequence of Sarocladium strictum F4-1.</title>
        <authorList>
            <person name="Hu L."/>
            <person name="Jiang Y."/>
        </authorList>
    </citation>
    <scope>NUCLEOTIDE SEQUENCE</scope>
    <source>
        <strain evidence="2">F4-1</strain>
    </source>
</reference>